<dbReference type="InterPro" id="IPR000671">
    <property type="entry name" value="Peptidase_A31"/>
</dbReference>
<dbReference type="RefSeq" id="WP_153250779.1">
    <property type="nucleotide sequence ID" value="NZ_CP044205.1"/>
</dbReference>
<keyword evidence="1" id="KW-0645">Protease</keyword>
<name>A0A5Q0BRJ0_9GAMM</name>
<gene>
    <name evidence="1" type="ORF">F6R98_21075</name>
</gene>
<evidence type="ECO:0000313" key="2">
    <source>
        <dbReference type="Proteomes" id="UP000325755"/>
    </source>
</evidence>
<protein>
    <submittedName>
        <fullName evidence="1">Hydrogenase maturation protease</fullName>
    </submittedName>
</protein>
<dbReference type="GO" id="GO:0008233">
    <property type="term" value="F:peptidase activity"/>
    <property type="evidence" value="ECO:0007669"/>
    <property type="project" value="UniProtKB-KW"/>
</dbReference>
<dbReference type="OrthoDB" id="9808862at2"/>
<sequence length="168" mass="18339">MSAGLTASVLISACGNPSRGDDALGPLLLERLAAAGVGAGVELLCDFQFQPEHALDLEGRTLVLFVDAHVECCPPYSYQRLTPRRDNSYTTHAMSPWSVMQVYRDIKGMEPPPAFLLSLRGERFELGDDGLSGAAAQHLDAAASFCIRLLENRNIIFWDSFADPIEKL</sequence>
<dbReference type="GO" id="GO:0008047">
    <property type="term" value="F:enzyme activator activity"/>
    <property type="evidence" value="ECO:0007669"/>
    <property type="project" value="InterPro"/>
</dbReference>
<keyword evidence="2" id="KW-1185">Reference proteome</keyword>
<reference evidence="1 2" key="1">
    <citation type="submission" date="2019-09" db="EMBL/GenBank/DDBJ databases">
        <title>Ecophysiology of the spiral-shaped methanotroph Methylospira mobilis as revealed by the complete genome sequence.</title>
        <authorList>
            <person name="Oshkin I.Y."/>
            <person name="Dedysh S.N."/>
            <person name="Miroshnikov K."/>
            <person name="Danilova O.V."/>
            <person name="Hakobyan A."/>
            <person name="Liesack W."/>
        </authorList>
    </citation>
    <scope>NUCLEOTIDE SEQUENCE [LARGE SCALE GENOMIC DNA]</scope>
    <source>
        <strain evidence="1 2">Shm1</strain>
    </source>
</reference>
<organism evidence="1 2">
    <name type="scientific">Candidatus Methylospira mobilis</name>
    <dbReference type="NCBI Taxonomy" id="1808979"/>
    <lineage>
        <taxon>Bacteria</taxon>
        <taxon>Pseudomonadati</taxon>
        <taxon>Pseudomonadota</taxon>
        <taxon>Gammaproteobacteria</taxon>
        <taxon>Methylococcales</taxon>
        <taxon>Methylococcaceae</taxon>
        <taxon>Candidatus Methylospira</taxon>
    </lineage>
</organism>
<dbReference type="AlphaFoldDB" id="A0A5Q0BRJ0"/>
<dbReference type="SUPFAM" id="SSF53163">
    <property type="entry name" value="HybD-like"/>
    <property type="match status" value="1"/>
</dbReference>
<dbReference type="Gene3D" id="3.40.50.1450">
    <property type="entry name" value="HybD-like"/>
    <property type="match status" value="1"/>
</dbReference>
<dbReference type="EMBL" id="CP044205">
    <property type="protein sequence ID" value="QFY44814.1"/>
    <property type="molecule type" value="Genomic_DNA"/>
</dbReference>
<dbReference type="CDD" id="cd06066">
    <property type="entry name" value="H2MP_NAD-link-bidir"/>
    <property type="match status" value="1"/>
</dbReference>
<proteinExistence type="predicted"/>
<evidence type="ECO:0000313" key="1">
    <source>
        <dbReference type="EMBL" id="QFY44814.1"/>
    </source>
</evidence>
<dbReference type="GO" id="GO:0006508">
    <property type="term" value="P:proteolysis"/>
    <property type="evidence" value="ECO:0007669"/>
    <property type="project" value="UniProtKB-KW"/>
</dbReference>
<dbReference type="InterPro" id="IPR023430">
    <property type="entry name" value="Pept_HybD-like_dom_sf"/>
</dbReference>
<dbReference type="KEGG" id="mmob:F6R98_21075"/>
<dbReference type="Proteomes" id="UP000325755">
    <property type="component" value="Chromosome"/>
</dbReference>
<accession>A0A5Q0BRJ0</accession>
<dbReference type="NCBIfam" id="TIGR00072">
    <property type="entry name" value="hydrog_prot"/>
    <property type="match status" value="1"/>
</dbReference>
<dbReference type="InParanoid" id="A0A5Q0BRJ0"/>
<keyword evidence="1" id="KW-0378">Hydrolase</keyword>